<dbReference type="InterPro" id="IPR036565">
    <property type="entry name" value="Mur-like_cat_sf"/>
</dbReference>
<keyword evidence="5 7" id="KW-0547">Nucleotide-binding</keyword>
<evidence type="ECO:0000256" key="7">
    <source>
        <dbReference type="HAMAP-Rule" id="MF_00639"/>
    </source>
</evidence>
<evidence type="ECO:0000256" key="3">
    <source>
        <dbReference type="ARBA" id="ARBA00022490"/>
    </source>
</evidence>
<comment type="subcellular location">
    <subcellularLocation>
        <location evidence="1 7 8">Cytoplasm</location>
    </subcellularLocation>
</comment>
<evidence type="ECO:0000256" key="6">
    <source>
        <dbReference type="ARBA" id="ARBA00022840"/>
    </source>
</evidence>
<dbReference type="NCBIfam" id="TIGR01087">
    <property type="entry name" value="murD"/>
    <property type="match status" value="1"/>
</dbReference>
<feature type="domain" description="Mur ligase central" evidence="10">
    <location>
        <begin position="122"/>
        <end position="298"/>
    </location>
</feature>
<dbReference type="GO" id="GO:0005524">
    <property type="term" value="F:ATP binding"/>
    <property type="evidence" value="ECO:0007669"/>
    <property type="project" value="UniProtKB-UniRule"/>
</dbReference>
<dbReference type="UniPathway" id="UPA00219"/>
<comment type="similarity">
    <text evidence="7">Belongs to the MurCDEF family.</text>
</comment>
<dbReference type="GO" id="GO:0009252">
    <property type="term" value="P:peptidoglycan biosynthetic process"/>
    <property type="evidence" value="ECO:0007669"/>
    <property type="project" value="UniProtKB-UniRule"/>
</dbReference>
<reference evidence="11 12" key="1">
    <citation type="submission" date="2016-12" db="EMBL/GenBank/DDBJ databases">
        <title>Diversity of luminous bacteria.</title>
        <authorList>
            <person name="Yoshizawa S."/>
            <person name="Kogure K."/>
        </authorList>
    </citation>
    <scope>NUCLEOTIDE SEQUENCE [LARGE SCALE GENOMIC DNA]</scope>
    <source>
        <strain evidence="11 12">SA4-48</strain>
    </source>
</reference>
<keyword evidence="7 8" id="KW-0573">Peptidoglycan synthesis</keyword>
<dbReference type="Proteomes" id="UP000239007">
    <property type="component" value="Unassembled WGS sequence"/>
</dbReference>
<dbReference type="AlphaFoldDB" id="A0A2S7UUR3"/>
<dbReference type="GO" id="GO:0008764">
    <property type="term" value="F:UDP-N-acetylmuramoylalanine-D-glutamate ligase activity"/>
    <property type="evidence" value="ECO:0007669"/>
    <property type="project" value="UniProtKB-UniRule"/>
</dbReference>
<dbReference type="RefSeq" id="WP_105051954.1">
    <property type="nucleotide sequence ID" value="NZ_BMYG01000003.1"/>
</dbReference>
<dbReference type="GO" id="GO:0051301">
    <property type="term" value="P:cell division"/>
    <property type="evidence" value="ECO:0007669"/>
    <property type="project" value="UniProtKB-KW"/>
</dbReference>
<proteinExistence type="inferred from homology"/>
<evidence type="ECO:0000256" key="8">
    <source>
        <dbReference type="RuleBase" id="RU003664"/>
    </source>
</evidence>
<feature type="domain" description="Mur ligase C-terminal" evidence="9">
    <location>
        <begin position="320"/>
        <end position="435"/>
    </location>
</feature>
<evidence type="ECO:0000259" key="9">
    <source>
        <dbReference type="Pfam" id="PF02875"/>
    </source>
</evidence>
<dbReference type="SUPFAM" id="SSF53244">
    <property type="entry name" value="MurD-like peptide ligases, peptide-binding domain"/>
    <property type="match status" value="1"/>
</dbReference>
<keyword evidence="3 7" id="KW-0963">Cytoplasm</keyword>
<feature type="binding site" evidence="7">
    <location>
        <begin position="124"/>
        <end position="130"/>
    </location>
    <ligand>
        <name>ATP</name>
        <dbReference type="ChEBI" id="CHEBI:30616"/>
    </ligand>
</feature>
<dbReference type="InterPro" id="IPR013221">
    <property type="entry name" value="Mur_ligase_cen"/>
</dbReference>
<dbReference type="SUPFAM" id="SSF53623">
    <property type="entry name" value="MurD-like peptide ligases, catalytic domain"/>
    <property type="match status" value="1"/>
</dbReference>
<keyword evidence="7 8" id="KW-0133">Cell shape</keyword>
<protein>
    <recommendedName>
        <fullName evidence="7 8">UDP-N-acetylmuramoylalanine--D-glutamate ligase</fullName>
        <ecNumber evidence="7 8">6.3.2.9</ecNumber>
    </recommendedName>
    <alternativeName>
        <fullName evidence="7">D-glutamic acid-adding enzyme</fullName>
    </alternativeName>
    <alternativeName>
        <fullName evidence="7">UDP-N-acetylmuramoyl-L-alanyl-D-glutamate synthetase</fullName>
    </alternativeName>
</protein>
<keyword evidence="4 7" id="KW-0436">Ligase</keyword>
<sequence length="464" mass="51300">MSDILNNKFIQELQRSKVAIVGIGMSGMSVLRFMLDKGIVPKVFDSRLVPPIAEKDQQFINQVERQFGEFKADEFIDFDYVIVSPGISLKEPALANAQRYNENVFCDVELFARINTKPVIAVTGSNGKSTVVAWLEDFLGRMGKNAVACGNFGVPVLDVIEYAYNGEPVDIFIMELSSFQLESTHSLICEAATVLNVTPDHMDRYESFSEYGRAKLRIYNHSKLCLYNNDDFETKPLLNCNNVHAFGTEAQSRAESYWYFNKETEEIVLNNQVIGNLGQLSLSGSHNGLNAIVVLALANALGVDPVKEFHNLSHFTGLPHRCKFIADANGILFVDDSKATNVASTQAAINGLAKQSEKNIVLIAGGDAKGADLSELRDDINKHVKKVIAFGKDKIQFTEFLKPEQLVLVNSMAEAVEQSIKLVQQGDIVLLSPACASIDMYKNYQHRGIDFKENVLAAISGLTQ</sequence>
<dbReference type="EMBL" id="MSCH01000003">
    <property type="protein sequence ID" value="PQJ53468.1"/>
    <property type="molecule type" value="Genomic_DNA"/>
</dbReference>
<organism evidence="11 12">
    <name type="scientific">Psychrosphaera saromensis</name>
    <dbReference type="NCBI Taxonomy" id="716813"/>
    <lineage>
        <taxon>Bacteria</taxon>
        <taxon>Pseudomonadati</taxon>
        <taxon>Pseudomonadota</taxon>
        <taxon>Gammaproteobacteria</taxon>
        <taxon>Alteromonadales</taxon>
        <taxon>Pseudoalteromonadaceae</taxon>
        <taxon>Psychrosphaera</taxon>
    </lineage>
</organism>
<dbReference type="Pfam" id="PF08245">
    <property type="entry name" value="Mur_ligase_M"/>
    <property type="match status" value="1"/>
</dbReference>
<evidence type="ECO:0000313" key="12">
    <source>
        <dbReference type="Proteomes" id="UP000239007"/>
    </source>
</evidence>
<evidence type="ECO:0000259" key="10">
    <source>
        <dbReference type="Pfam" id="PF08245"/>
    </source>
</evidence>
<dbReference type="PANTHER" id="PTHR43692">
    <property type="entry name" value="UDP-N-ACETYLMURAMOYLALANINE--D-GLUTAMATE LIGASE"/>
    <property type="match status" value="1"/>
</dbReference>
<dbReference type="InterPro" id="IPR005762">
    <property type="entry name" value="MurD"/>
</dbReference>
<evidence type="ECO:0000256" key="4">
    <source>
        <dbReference type="ARBA" id="ARBA00022598"/>
    </source>
</evidence>
<dbReference type="InterPro" id="IPR036615">
    <property type="entry name" value="Mur_ligase_C_dom_sf"/>
</dbReference>
<dbReference type="InterPro" id="IPR004101">
    <property type="entry name" value="Mur_ligase_C"/>
</dbReference>
<dbReference type="HAMAP" id="MF_00639">
    <property type="entry name" value="MurD"/>
    <property type="match status" value="1"/>
</dbReference>
<keyword evidence="6 7" id="KW-0067">ATP-binding</keyword>
<comment type="catalytic activity">
    <reaction evidence="7 8">
        <text>UDP-N-acetyl-alpha-D-muramoyl-L-alanine + D-glutamate + ATP = UDP-N-acetyl-alpha-D-muramoyl-L-alanyl-D-glutamate + ADP + phosphate + H(+)</text>
        <dbReference type="Rhea" id="RHEA:16429"/>
        <dbReference type="ChEBI" id="CHEBI:15378"/>
        <dbReference type="ChEBI" id="CHEBI:29986"/>
        <dbReference type="ChEBI" id="CHEBI:30616"/>
        <dbReference type="ChEBI" id="CHEBI:43474"/>
        <dbReference type="ChEBI" id="CHEBI:83898"/>
        <dbReference type="ChEBI" id="CHEBI:83900"/>
        <dbReference type="ChEBI" id="CHEBI:456216"/>
        <dbReference type="EC" id="6.3.2.9"/>
    </reaction>
</comment>
<dbReference type="Gene3D" id="3.40.1190.10">
    <property type="entry name" value="Mur-like, catalytic domain"/>
    <property type="match status" value="1"/>
</dbReference>
<dbReference type="OrthoDB" id="9809796at2"/>
<evidence type="ECO:0000256" key="1">
    <source>
        <dbReference type="ARBA" id="ARBA00004496"/>
    </source>
</evidence>
<evidence type="ECO:0000256" key="5">
    <source>
        <dbReference type="ARBA" id="ARBA00022741"/>
    </source>
</evidence>
<name>A0A2S7UUR3_9GAMM</name>
<dbReference type="Gene3D" id="3.40.50.720">
    <property type="entry name" value="NAD(P)-binding Rossmann-like Domain"/>
    <property type="match status" value="1"/>
</dbReference>
<gene>
    <name evidence="7" type="primary">murD</name>
    <name evidence="11" type="ORF">BTO11_07170</name>
</gene>
<dbReference type="GO" id="GO:0008360">
    <property type="term" value="P:regulation of cell shape"/>
    <property type="evidence" value="ECO:0007669"/>
    <property type="project" value="UniProtKB-KW"/>
</dbReference>
<evidence type="ECO:0000313" key="11">
    <source>
        <dbReference type="EMBL" id="PQJ53468.1"/>
    </source>
</evidence>
<dbReference type="Gene3D" id="3.90.190.20">
    <property type="entry name" value="Mur ligase, C-terminal domain"/>
    <property type="match status" value="1"/>
</dbReference>
<accession>A0A2S7UUR3</accession>
<evidence type="ECO:0000256" key="2">
    <source>
        <dbReference type="ARBA" id="ARBA00004752"/>
    </source>
</evidence>
<keyword evidence="12" id="KW-1185">Reference proteome</keyword>
<dbReference type="PANTHER" id="PTHR43692:SF1">
    <property type="entry name" value="UDP-N-ACETYLMURAMOYLALANINE--D-GLUTAMATE LIGASE"/>
    <property type="match status" value="1"/>
</dbReference>
<dbReference type="GO" id="GO:0071555">
    <property type="term" value="P:cell wall organization"/>
    <property type="evidence" value="ECO:0007669"/>
    <property type="project" value="UniProtKB-KW"/>
</dbReference>
<dbReference type="GO" id="GO:0005737">
    <property type="term" value="C:cytoplasm"/>
    <property type="evidence" value="ECO:0007669"/>
    <property type="project" value="UniProtKB-SubCell"/>
</dbReference>
<comment type="function">
    <text evidence="7 8">Cell wall formation. Catalyzes the addition of glutamate to the nucleotide precursor UDP-N-acetylmuramoyl-L-alanine (UMA).</text>
</comment>
<dbReference type="EC" id="6.3.2.9" evidence="7 8"/>
<keyword evidence="7 8" id="KW-0961">Cell wall biogenesis/degradation</keyword>
<dbReference type="SUPFAM" id="SSF51984">
    <property type="entry name" value="MurCD N-terminal domain"/>
    <property type="match status" value="1"/>
</dbReference>
<dbReference type="Pfam" id="PF02875">
    <property type="entry name" value="Mur_ligase_C"/>
    <property type="match status" value="1"/>
</dbReference>
<comment type="caution">
    <text evidence="11">The sequence shown here is derived from an EMBL/GenBank/DDBJ whole genome shotgun (WGS) entry which is preliminary data.</text>
</comment>
<comment type="pathway">
    <text evidence="2 7 8">Cell wall biogenesis; peptidoglycan biosynthesis.</text>
</comment>
<keyword evidence="7 8" id="KW-0132">Cell division</keyword>
<dbReference type="Pfam" id="PF21799">
    <property type="entry name" value="MurD-like_N"/>
    <property type="match status" value="1"/>
</dbReference>
<keyword evidence="7 8" id="KW-0131">Cell cycle</keyword>